<protein>
    <submittedName>
        <fullName evidence="2">Alpha/beta fold hydrolase</fullName>
    </submittedName>
</protein>
<dbReference type="PRINTS" id="PR00111">
    <property type="entry name" value="ABHYDROLASE"/>
</dbReference>
<gene>
    <name evidence="2" type="ORF">P8A19_09335</name>
</gene>
<organism evidence="2 3">
    <name type="scientific">Streptomyces poriferorum</name>
    <dbReference type="NCBI Taxonomy" id="2798799"/>
    <lineage>
        <taxon>Bacteria</taxon>
        <taxon>Bacillati</taxon>
        <taxon>Actinomycetota</taxon>
        <taxon>Actinomycetes</taxon>
        <taxon>Kitasatosporales</taxon>
        <taxon>Streptomycetaceae</taxon>
        <taxon>Streptomyces</taxon>
    </lineage>
</organism>
<dbReference type="InterPro" id="IPR000073">
    <property type="entry name" value="AB_hydrolase_1"/>
</dbReference>
<evidence type="ECO:0000313" key="2">
    <source>
        <dbReference type="EMBL" id="WLQ55634.1"/>
    </source>
</evidence>
<sequence>MMLTVTAHSERETPASGGLSAGVRRITLDAAGVPLSALLSEPDGGRPPRATVVALHGGGMSAGYFDGQAHPDVSLLTLGARLGYAVLALDRPGYGASAPHLPTGQHLLDQAATVRSALADAQAHHVSGPLFLLAHSFGGKLALALAADAQPDAFLGLDISGCGHRAAASVALLGPGARTGLRRLNWGPLGHYPDGTFREAGAVVAPMPGQEIESAQEWAALSTRLLPCVRVPVRFTFAEHEAWWCQSDADLADLAAQLSAAPRVLLDRLSGAGHNISLGRAARAYHLRALAFLDECLDENGAPSAAR</sequence>
<dbReference type="GO" id="GO:0016787">
    <property type="term" value="F:hydrolase activity"/>
    <property type="evidence" value="ECO:0007669"/>
    <property type="project" value="UniProtKB-KW"/>
</dbReference>
<keyword evidence="2" id="KW-0378">Hydrolase</keyword>
<name>A0ABY9IMP0_9ACTN</name>
<dbReference type="EMBL" id="CP120988">
    <property type="protein sequence ID" value="WLQ55634.1"/>
    <property type="molecule type" value="Genomic_DNA"/>
</dbReference>
<reference evidence="2 3" key="1">
    <citation type="submission" date="2023-03" db="EMBL/GenBank/DDBJ databases">
        <title>Isolation and description of six Streptomyces strains from soil environments, able to metabolize different microbial glucans.</title>
        <authorList>
            <person name="Widen T."/>
            <person name="Larsbrink J."/>
        </authorList>
    </citation>
    <scope>NUCLEOTIDE SEQUENCE [LARGE SCALE GENOMIC DNA]</scope>
    <source>
        <strain evidence="2 3">Alt2</strain>
    </source>
</reference>
<dbReference type="InterPro" id="IPR029058">
    <property type="entry name" value="AB_hydrolase_fold"/>
</dbReference>
<feature type="domain" description="AB hydrolase-1" evidence="1">
    <location>
        <begin position="52"/>
        <end position="278"/>
    </location>
</feature>
<evidence type="ECO:0000259" key="1">
    <source>
        <dbReference type="Pfam" id="PF12697"/>
    </source>
</evidence>
<accession>A0ABY9IMP0</accession>
<dbReference type="Pfam" id="PF12697">
    <property type="entry name" value="Abhydrolase_6"/>
    <property type="match status" value="1"/>
</dbReference>
<dbReference type="Proteomes" id="UP001235744">
    <property type="component" value="Chromosome"/>
</dbReference>
<dbReference type="SUPFAM" id="SSF53474">
    <property type="entry name" value="alpha/beta-Hydrolases"/>
    <property type="match status" value="1"/>
</dbReference>
<keyword evidence="3" id="KW-1185">Reference proteome</keyword>
<proteinExistence type="predicted"/>
<dbReference type="Gene3D" id="3.40.50.1820">
    <property type="entry name" value="alpha/beta hydrolase"/>
    <property type="match status" value="1"/>
</dbReference>
<evidence type="ECO:0000313" key="3">
    <source>
        <dbReference type="Proteomes" id="UP001235744"/>
    </source>
</evidence>